<protein>
    <submittedName>
        <fullName evidence="1">Uncharacterized protein</fullName>
    </submittedName>
</protein>
<dbReference type="Proteomes" id="UP000031668">
    <property type="component" value="Unassembled WGS sequence"/>
</dbReference>
<evidence type="ECO:0000313" key="2">
    <source>
        <dbReference type="Proteomes" id="UP000031668"/>
    </source>
</evidence>
<organism evidence="1 2">
    <name type="scientific">Thelohanellus kitauei</name>
    <name type="common">Myxosporean</name>
    <dbReference type="NCBI Taxonomy" id="669202"/>
    <lineage>
        <taxon>Eukaryota</taxon>
        <taxon>Metazoa</taxon>
        <taxon>Cnidaria</taxon>
        <taxon>Myxozoa</taxon>
        <taxon>Myxosporea</taxon>
        <taxon>Bivalvulida</taxon>
        <taxon>Platysporina</taxon>
        <taxon>Myxobolidae</taxon>
        <taxon>Thelohanellus</taxon>
    </lineage>
</organism>
<proteinExistence type="predicted"/>
<gene>
    <name evidence="1" type="ORF">RF11_10869</name>
</gene>
<accession>A0A0C2N3J1</accession>
<evidence type="ECO:0000313" key="1">
    <source>
        <dbReference type="EMBL" id="KII70910.1"/>
    </source>
</evidence>
<dbReference type="OrthoDB" id="6496131at2759"/>
<dbReference type="AlphaFoldDB" id="A0A0C2N3J1"/>
<dbReference type="EMBL" id="JWZT01001935">
    <property type="protein sequence ID" value="KII70910.1"/>
    <property type="molecule type" value="Genomic_DNA"/>
</dbReference>
<reference evidence="1 2" key="1">
    <citation type="journal article" date="2014" name="Genome Biol. Evol.">
        <title>The genome of the myxosporean Thelohanellus kitauei shows adaptations to nutrient acquisition within its fish host.</title>
        <authorList>
            <person name="Yang Y."/>
            <person name="Xiong J."/>
            <person name="Zhou Z."/>
            <person name="Huo F."/>
            <person name="Miao W."/>
            <person name="Ran C."/>
            <person name="Liu Y."/>
            <person name="Zhang J."/>
            <person name="Feng J."/>
            <person name="Wang M."/>
            <person name="Wang M."/>
            <person name="Wang L."/>
            <person name="Yao B."/>
        </authorList>
    </citation>
    <scope>NUCLEOTIDE SEQUENCE [LARGE SCALE GENOMIC DNA]</scope>
    <source>
        <strain evidence="1">Wuqing</strain>
    </source>
</reference>
<comment type="caution">
    <text evidence="1">The sequence shown here is derived from an EMBL/GenBank/DDBJ whole genome shotgun (WGS) entry which is preliminary data.</text>
</comment>
<keyword evidence="2" id="KW-1185">Reference proteome</keyword>
<sequence length="118" mass="13472">MVNVGCTHLQTISGHFTDVFAADWGYQGIVEFMARRHRHSTSDNECGIRSESIKEFFDAVKDLNIVSGFGNTADEKIGDQFVLPLQDTEIQKEIIRRYSSNEATLDYVFKEEYVISRS</sequence>
<name>A0A0C2N3J1_THEKT</name>